<evidence type="ECO:0000256" key="1">
    <source>
        <dbReference type="SAM" id="SignalP"/>
    </source>
</evidence>
<evidence type="ECO:0000313" key="3">
    <source>
        <dbReference type="Proteomes" id="UP000265120"/>
    </source>
</evidence>
<reference evidence="2 3" key="1">
    <citation type="journal article" date="2014" name="Nat. Genet.">
        <title>Whole-genome sequence of a flatfish provides insights into ZW sex chromosome evolution and adaptation to a benthic lifestyle.</title>
        <authorList>
            <person name="Chen S."/>
            <person name="Zhang G."/>
            <person name="Shao C."/>
            <person name="Huang Q."/>
            <person name="Liu G."/>
            <person name="Zhang P."/>
            <person name="Song W."/>
            <person name="An N."/>
            <person name="Chalopin D."/>
            <person name="Volff J.N."/>
            <person name="Hong Y."/>
            <person name="Li Q."/>
            <person name="Sha Z."/>
            <person name="Zhou H."/>
            <person name="Xie M."/>
            <person name="Yu Q."/>
            <person name="Liu Y."/>
            <person name="Xiang H."/>
            <person name="Wang N."/>
            <person name="Wu K."/>
            <person name="Yang C."/>
            <person name="Zhou Q."/>
            <person name="Liao X."/>
            <person name="Yang L."/>
            <person name="Hu Q."/>
            <person name="Zhang J."/>
            <person name="Meng L."/>
            <person name="Jin L."/>
            <person name="Tian Y."/>
            <person name="Lian J."/>
            <person name="Yang J."/>
            <person name="Miao G."/>
            <person name="Liu S."/>
            <person name="Liang Z."/>
            <person name="Yan F."/>
            <person name="Li Y."/>
            <person name="Sun B."/>
            <person name="Zhang H."/>
            <person name="Zhang J."/>
            <person name="Zhu Y."/>
            <person name="Du M."/>
            <person name="Zhao Y."/>
            <person name="Schartl M."/>
            <person name="Tang Q."/>
            <person name="Wang J."/>
        </authorList>
    </citation>
    <scope>NUCLEOTIDE SEQUENCE</scope>
</reference>
<sequence>MKIVILMALLCGTLAAPFMKGEQAKQFMRLKRQAGYWDPHHSQNVWGYTVQEQVNEYWTALRTDAQYYMDMSHLMFDPSVADENSRRYVEMLRHARAHLDTQLGSQ</sequence>
<dbReference type="Proteomes" id="UP000265120">
    <property type="component" value="Chromosome 15"/>
</dbReference>
<accession>A0A3P8W259</accession>
<dbReference type="GeneTree" id="ENSGT01030000234788"/>
<evidence type="ECO:0000313" key="2">
    <source>
        <dbReference type="Ensembl" id="ENSCSEP00000018640.1"/>
    </source>
</evidence>
<protein>
    <submittedName>
        <fullName evidence="2">Chromosome 15 C3orf85 homolog</fullName>
    </submittedName>
</protein>
<reference evidence="2" key="3">
    <citation type="submission" date="2025-09" db="UniProtKB">
        <authorList>
            <consortium name="Ensembl"/>
        </authorList>
    </citation>
    <scope>IDENTIFICATION</scope>
</reference>
<dbReference type="OMA" id="GYTIQEQ"/>
<proteinExistence type="predicted"/>
<dbReference type="RefSeq" id="XP_024919050.1">
    <property type="nucleotide sequence ID" value="XM_025063282.1"/>
</dbReference>
<dbReference type="AlphaFoldDB" id="A0A3P8W259"/>
<dbReference type="GeneID" id="112488182"/>
<reference evidence="2" key="2">
    <citation type="submission" date="2025-08" db="UniProtKB">
        <authorList>
            <consortium name="Ensembl"/>
        </authorList>
    </citation>
    <scope>IDENTIFICATION</scope>
</reference>
<name>A0A3P8W259_CYNSE</name>
<keyword evidence="3" id="KW-1185">Reference proteome</keyword>
<feature type="signal peptide" evidence="1">
    <location>
        <begin position="1"/>
        <end position="15"/>
    </location>
</feature>
<dbReference type="RefSeq" id="XP_024919049.1">
    <property type="nucleotide sequence ID" value="XM_025063281.1"/>
</dbReference>
<dbReference type="InParanoid" id="A0A3P8W259"/>
<feature type="chain" id="PRO_5018298728" evidence="1">
    <location>
        <begin position="16"/>
        <end position="106"/>
    </location>
</feature>
<dbReference type="OrthoDB" id="9931701at2759"/>
<organism evidence="2 3">
    <name type="scientific">Cynoglossus semilaevis</name>
    <name type="common">Tongue sole</name>
    <dbReference type="NCBI Taxonomy" id="244447"/>
    <lineage>
        <taxon>Eukaryota</taxon>
        <taxon>Metazoa</taxon>
        <taxon>Chordata</taxon>
        <taxon>Craniata</taxon>
        <taxon>Vertebrata</taxon>
        <taxon>Euteleostomi</taxon>
        <taxon>Actinopterygii</taxon>
        <taxon>Neopterygii</taxon>
        <taxon>Teleostei</taxon>
        <taxon>Neoteleostei</taxon>
        <taxon>Acanthomorphata</taxon>
        <taxon>Carangaria</taxon>
        <taxon>Pleuronectiformes</taxon>
        <taxon>Pleuronectoidei</taxon>
        <taxon>Cynoglossidae</taxon>
        <taxon>Cynoglossinae</taxon>
        <taxon>Cynoglossus</taxon>
    </lineage>
</organism>
<keyword evidence="1" id="KW-0732">Signal</keyword>
<dbReference type="Ensembl" id="ENSCSET00000018871.1">
    <property type="protein sequence ID" value="ENSCSEP00000018640.1"/>
    <property type="gene ID" value="ENSCSEG00000011943.1"/>
</dbReference>